<organism evidence="1">
    <name type="scientific">Salmonella enterica</name>
    <name type="common">Salmonella choleraesuis</name>
    <dbReference type="NCBI Taxonomy" id="28901"/>
    <lineage>
        <taxon>Bacteria</taxon>
        <taxon>Pseudomonadati</taxon>
        <taxon>Pseudomonadota</taxon>
        <taxon>Gammaproteobacteria</taxon>
        <taxon>Enterobacterales</taxon>
        <taxon>Enterobacteriaceae</taxon>
        <taxon>Salmonella</taxon>
    </lineage>
</organism>
<comment type="caution">
    <text evidence="1">The sequence shown here is derived from an EMBL/GenBank/DDBJ whole genome shotgun (WGS) entry which is preliminary data.</text>
</comment>
<proteinExistence type="predicted"/>
<keyword evidence="1" id="KW-0238">DNA-binding</keyword>
<dbReference type="EMBL" id="AAGJRW010000001">
    <property type="protein sequence ID" value="EBO8101647.1"/>
    <property type="molecule type" value="Genomic_DNA"/>
</dbReference>
<reference evidence="1" key="1">
    <citation type="submission" date="2018-09" db="EMBL/GenBank/DDBJ databases">
        <authorList>
            <consortium name="PulseNet: The National Subtyping Network for Foodborne Disease Surveillance"/>
            <person name="Tarr C.L."/>
            <person name="Trees E."/>
            <person name="Katz L.S."/>
            <person name="Carleton-Romer H.A."/>
            <person name="Stroika S."/>
            <person name="Kucerova Z."/>
            <person name="Roache K.F."/>
            <person name="Sabol A.L."/>
            <person name="Besser J."/>
            <person name="Gerner-Smidt P."/>
        </authorList>
    </citation>
    <scope>NUCLEOTIDE SEQUENCE</scope>
    <source>
        <strain evidence="1">PNUSAS051318</strain>
    </source>
</reference>
<sequence>MTDLLNAHGGADAEKLLLLYPYRDEQGNLVLDESLEDYAKRTNQTFRAVQGQADRGLIPVIQGQRYGKRKVNLYALFLKTIRHAEKYVRMTE</sequence>
<dbReference type="AlphaFoldDB" id="A0A5U1R182"/>
<accession>A0A5U1R182</accession>
<dbReference type="GO" id="GO:0003677">
    <property type="term" value="F:DNA binding"/>
    <property type="evidence" value="ECO:0007669"/>
    <property type="project" value="UniProtKB-KW"/>
</dbReference>
<gene>
    <name evidence="1" type="ORF">D3S21_01700</name>
</gene>
<protein>
    <submittedName>
        <fullName evidence="1">DNA-binding protein</fullName>
    </submittedName>
</protein>
<evidence type="ECO:0000313" key="1">
    <source>
        <dbReference type="EMBL" id="EBO8101647.1"/>
    </source>
</evidence>
<name>A0A5U1R182_SALER</name>